<dbReference type="UniPathway" id="UPA00545">
    <property type="reaction ID" value="UER00823"/>
</dbReference>
<dbReference type="FunFam" id="2.160.20.10:FF:000013">
    <property type="entry name" value="Pectinesterase"/>
    <property type="match status" value="1"/>
</dbReference>
<evidence type="ECO:0000256" key="6">
    <source>
        <dbReference type="ARBA" id="ARBA00022801"/>
    </source>
</evidence>
<keyword evidence="5" id="KW-0964">Secreted</keyword>
<evidence type="ECO:0000256" key="7">
    <source>
        <dbReference type="ARBA" id="ARBA00023085"/>
    </source>
</evidence>
<comment type="pathway">
    <text evidence="2">Glycan metabolism; pectin degradation; 2-dehydro-3-deoxy-D-gluconate from pectin: step 1/5.</text>
</comment>
<keyword evidence="7" id="KW-0063">Aspartyl esterase</keyword>
<dbReference type="GO" id="GO:0042545">
    <property type="term" value="P:cell wall modification"/>
    <property type="evidence" value="ECO:0007669"/>
    <property type="project" value="InterPro"/>
</dbReference>
<dbReference type="Proteomes" id="UP000501690">
    <property type="component" value="Linkage Group LG7"/>
</dbReference>
<evidence type="ECO:0000256" key="11">
    <source>
        <dbReference type="SAM" id="SignalP"/>
    </source>
</evidence>
<dbReference type="EMBL" id="CP039351">
    <property type="protein sequence ID" value="QCE01761.1"/>
    <property type="molecule type" value="Genomic_DNA"/>
</dbReference>
<comment type="subcellular location">
    <subcellularLocation>
        <location evidence="1">Secreted</location>
        <location evidence="1">Cell wall</location>
    </subcellularLocation>
</comment>
<keyword evidence="11" id="KW-0732">Signal</keyword>
<reference evidence="13 14" key="1">
    <citation type="submission" date="2019-04" db="EMBL/GenBank/DDBJ databases">
        <title>An improved genome assembly and genetic linkage map for asparagus bean, Vigna unguiculata ssp. sesquipedialis.</title>
        <authorList>
            <person name="Xia Q."/>
            <person name="Zhang R."/>
            <person name="Dong Y."/>
        </authorList>
    </citation>
    <scope>NUCLEOTIDE SEQUENCE [LARGE SCALE GENOMIC DNA]</scope>
    <source>
        <tissue evidence="13">Leaf</tissue>
    </source>
</reference>
<evidence type="ECO:0000313" key="14">
    <source>
        <dbReference type="Proteomes" id="UP000501690"/>
    </source>
</evidence>
<keyword evidence="5" id="KW-0134">Cell wall</keyword>
<gene>
    <name evidence="13" type="ORF">DEO72_LG7g3061</name>
</gene>
<evidence type="ECO:0000256" key="2">
    <source>
        <dbReference type="ARBA" id="ARBA00005184"/>
    </source>
</evidence>
<comment type="function">
    <text evidence="10">Acts in the modification of cell walls via demethylesterification of cell wall pectin.</text>
</comment>
<keyword evidence="6" id="KW-0378">Hydrolase</keyword>
<dbReference type="GO" id="GO:0045490">
    <property type="term" value="P:pectin catabolic process"/>
    <property type="evidence" value="ECO:0007669"/>
    <property type="project" value="UniProtKB-UniPathway"/>
</dbReference>
<keyword evidence="14" id="KW-1185">Reference proteome</keyword>
<dbReference type="EC" id="3.1.1.11" evidence="4"/>
<feature type="domain" description="Pectinesterase catalytic" evidence="12">
    <location>
        <begin position="261"/>
        <end position="550"/>
    </location>
</feature>
<name>A0A4D6MM37_VIGUN</name>
<evidence type="ECO:0000256" key="9">
    <source>
        <dbReference type="ARBA" id="ARBA00047928"/>
    </source>
</evidence>
<accession>A0A4D6MM37</accession>
<comment type="catalytic activity">
    <reaction evidence="9">
        <text>[(1-&gt;4)-alpha-D-galacturonosyl methyl ester](n) + n H2O = [(1-&gt;4)-alpha-D-galacturonosyl](n) + n methanol + n H(+)</text>
        <dbReference type="Rhea" id="RHEA:22380"/>
        <dbReference type="Rhea" id="RHEA-COMP:14570"/>
        <dbReference type="Rhea" id="RHEA-COMP:14573"/>
        <dbReference type="ChEBI" id="CHEBI:15377"/>
        <dbReference type="ChEBI" id="CHEBI:15378"/>
        <dbReference type="ChEBI" id="CHEBI:17790"/>
        <dbReference type="ChEBI" id="CHEBI:140522"/>
        <dbReference type="ChEBI" id="CHEBI:140523"/>
        <dbReference type="EC" id="3.1.1.11"/>
    </reaction>
</comment>
<organism evidence="13 14">
    <name type="scientific">Vigna unguiculata</name>
    <name type="common">Cowpea</name>
    <dbReference type="NCBI Taxonomy" id="3917"/>
    <lineage>
        <taxon>Eukaryota</taxon>
        <taxon>Viridiplantae</taxon>
        <taxon>Streptophyta</taxon>
        <taxon>Embryophyta</taxon>
        <taxon>Tracheophyta</taxon>
        <taxon>Spermatophyta</taxon>
        <taxon>Magnoliopsida</taxon>
        <taxon>eudicotyledons</taxon>
        <taxon>Gunneridae</taxon>
        <taxon>Pentapetalae</taxon>
        <taxon>rosids</taxon>
        <taxon>fabids</taxon>
        <taxon>Fabales</taxon>
        <taxon>Fabaceae</taxon>
        <taxon>Papilionoideae</taxon>
        <taxon>50 kb inversion clade</taxon>
        <taxon>NPAAA clade</taxon>
        <taxon>indigoferoid/millettioid clade</taxon>
        <taxon>Phaseoleae</taxon>
        <taxon>Vigna</taxon>
    </lineage>
</organism>
<dbReference type="Gene3D" id="2.160.20.10">
    <property type="entry name" value="Single-stranded right-handed beta-helix, Pectin lyase-like"/>
    <property type="match status" value="2"/>
</dbReference>
<dbReference type="GO" id="GO:0030599">
    <property type="term" value="F:pectinesterase activity"/>
    <property type="evidence" value="ECO:0007669"/>
    <property type="project" value="UniProtKB-EC"/>
</dbReference>
<evidence type="ECO:0000256" key="1">
    <source>
        <dbReference type="ARBA" id="ARBA00004191"/>
    </source>
</evidence>
<dbReference type="InterPro" id="IPR011050">
    <property type="entry name" value="Pectin_lyase_fold/virulence"/>
</dbReference>
<evidence type="ECO:0000256" key="5">
    <source>
        <dbReference type="ARBA" id="ARBA00022512"/>
    </source>
</evidence>
<dbReference type="InterPro" id="IPR000070">
    <property type="entry name" value="Pectinesterase_cat"/>
</dbReference>
<evidence type="ECO:0000256" key="8">
    <source>
        <dbReference type="ARBA" id="ARBA00023180"/>
    </source>
</evidence>
<evidence type="ECO:0000313" key="13">
    <source>
        <dbReference type="EMBL" id="QCE01761.1"/>
    </source>
</evidence>
<evidence type="ECO:0000256" key="3">
    <source>
        <dbReference type="ARBA" id="ARBA00008891"/>
    </source>
</evidence>
<feature type="chain" id="PRO_5020039622" description="pectinesterase" evidence="11">
    <location>
        <begin position="19"/>
        <end position="562"/>
    </location>
</feature>
<evidence type="ECO:0000256" key="10">
    <source>
        <dbReference type="ARBA" id="ARBA00057335"/>
    </source>
</evidence>
<dbReference type="PANTHER" id="PTHR31321:SF120">
    <property type="entry name" value="PECTINESTERASE 52-RELATED"/>
    <property type="match status" value="1"/>
</dbReference>
<dbReference type="AlphaFoldDB" id="A0A4D6MM37"/>
<evidence type="ECO:0000256" key="4">
    <source>
        <dbReference type="ARBA" id="ARBA00013229"/>
    </source>
</evidence>
<proteinExistence type="inferred from homology"/>
<dbReference type="SUPFAM" id="SSF51126">
    <property type="entry name" value="Pectin lyase-like"/>
    <property type="match status" value="2"/>
</dbReference>
<sequence length="562" mass="62915">MSLLPILLISCFFCVGKATDCGGNHVKQTIIVGKEGDAAFSRIQEAINSVRNNNDQWVKIHIKAGLYMESIVIPKNKPCIILEGEGSARTTIDHKDHQSINKNATFLSFAPNVIASGITFKNSYNVATDKPYDLGSRIEPANAAKLYGDKYLMHKCSFVGYQDTLYDIQGRHVFRDCYIQGEVDFIYGYSQSYYQNCLINAVGRNRNLPGFVTAQGRESADDRSGFVFEGGLIKGNGKVNLGRAWKPYSRVIFRNTYFSDIVTPQGDATFSAIQEAIDSVKINNDQWIKIHIQAGLYIERVTIPREKSCIILEGEGNSTTTISYADHRSINHNATFTSLASNVVASGITFKNSYNLVNKRYKSYNVGSKIEQANAARLHGDKYFFYNCSFLGYQDTLYDHWGRHYFKDCYIEGEIDFIYGSGQSFYENCWINVIGRFHSAGYVTAQGRTSPDDPDGFVFEGGSLIGNGKVNLGRAWKAYSRVIFHKTYFSDIVTPQGWNAWHYAGNESGITYAEVDCEGAGADTSKRVPWMKTLNASEMEEFSLASFINKDGWVDNLPIQSS</sequence>
<dbReference type="Pfam" id="PF01095">
    <property type="entry name" value="Pectinesterase"/>
    <property type="match status" value="1"/>
</dbReference>
<comment type="similarity">
    <text evidence="3">Belongs to the pectinesterase family.</text>
</comment>
<evidence type="ECO:0000259" key="12">
    <source>
        <dbReference type="Pfam" id="PF01095"/>
    </source>
</evidence>
<dbReference type="InterPro" id="IPR012334">
    <property type="entry name" value="Pectin_lyas_fold"/>
</dbReference>
<dbReference type="PANTHER" id="PTHR31321">
    <property type="entry name" value="ACYL-COA THIOESTER HYDROLASE YBHC-RELATED"/>
    <property type="match status" value="1"/>
</dbReference>
<feature type="signal peptide" evidence="11">
    <location>
        <begin position="1"/>
        <end position="18"/>
    </location>
</feature>
<keyword evidence="8" id="KW-0325">Glycoprotein</keyword>
<protein>
    <recommendedName>
        <fullName evidence="4">pectinesterase</fullName>
        <ecNumber evidence="4">3.1.1.11</ecNumber>
    </recommendedName>
</protein>